<reference evidence="7 8" key="1">
    <citation type="journal article" date="2019" name="Int. J. Syst. Evol. Microbiol.">
        <title>The Global Catalogue of Microorganisms (GCM) 10K type strain sequencing project: providing services to taxonomists for standard genome sequencing and annotation.</title>
        <authorList>
            <consortium name="The Broad Institute Genomics Platform"/>
            <consortium name="The Broad Institute Genome Sequencing Center for Infectious Disease"/>
            <person name="Wu L."/>
            <person name="Ma J."/>
        </authorList>
    </citation>
    <scope>NUCLEOTIDE SEQUENCE [LARGE SCALE GENOMIC DNA]</scope>
    <source>
        <strain evidence="7 8">PSRA2</strain>
    </source>
</reference>
<feature type="transmembrane region" description="Helical" evidence="5">
    <location>
        <begin position="170"/>
        <end position="190"/>
    </location>
</feature>
<dbReference type="InterPro" id="IPR047817">
    <property type="entry name" value="ABC2_TM_bact-type"/>
</dbReference>
<comment type="caution">
    <text evidence="7">The sequence shown here is derived from an EMBL/GenBank/DDBJ whole genome shotgun (WGS) entry which is preliminary data.</text>
</comment>
<dbReference type="PANTHER" id="PTHR43229">
    <property type="entry name" value="NODULATION PROTEIN J"/>
    <property type="match status" value="1"/>
</dbReference>
<protein>
    <submittedName>
        <fullName evidence="7">ABC transporter permease</fullName>
    </submittedName>
</protein>
<dbReference type="AlphaFoldDB" id="A0ABD5U755"/>
<feature type="transmembrane region" description="Helical" evidence="5">
    <location>
        <begin position="230"/>
        <end position="248"/>
    </location>
</feature>
<evidence type="ECO:0000256" key="2">
    <source>
        <dbReference type="ARBA" id="ARBA00022692"/>
    </source>
</evidence>
<comment type="subcellular location">
    <subcellularLocation>
        <location evidence="1">Membrane</location>
        <topology evidence="1">Multi-pass membrane protein</topology>
    </subcellularLocation>
</comment>
<dbReference type="PANTHER" id="PTHR43229:SF6">
    <property type="entry name" value="ABC-TYPE MULTIDRUG TRANSPORT SYSTEM, PERMEASE COMPONENT"/>
    <property type="match status" value="1"/>
</dbReference>
<accession>A0ABD5U755</accession>
<feature type="transmembrane region" description="Helical" evidence="5">
    <location>
        <begin position="103"/>
        <end position="128"/>
    </location>
</feature>
<feature type="transmembrane region" description="Helical" evidence="5">
    <location>
        <begin position="63"/>
        <end position="82"/>
    </location>
</feature>
<dbReference type="PIRSF" id="PIRSF006648">
    <property type="entry name" value="DrrB"/>
    <property type="match status" value="1"/>
</dbReference>
<name>A0ABD5U755_9EURY</name>
<sequence length="252" mass="26533">MTLTRRVRSETTAAARSFLRRRTAVFFTFFFPVIIILIFGALVQTQPTGGGLFAEPPAYYLPGYLAVVVLFTPLSRVGSEVARHREGNRFEKLATTPLSRAEWLLSHTLVNVGIIGVAALVIFALVVLVTGANIALGPGLALVVPFVVLGVALFCGVGALLGRIADSQDGVIAASNGIAIPLLFLSETFVPPSMLPEWFVPALSLSPLSYFSRGVRAVTTPGGGDPLVDLGVLAALTAVFFVAGALALPRTD</sequence>
<dbReference type="EMBL" id="JBHSXM010000001">
    <property type="protein sequence ID" value="MFC6836332.1"/>
    <property type="molecule type" value="Genomic_DNA"/>
</dbReference>
<dbReference type="RefSeq" id="WP_304448019.1">
    <property type="nucleotide sequence ID" value="NZ_JARRAH010000001.1"/>
</dbReference>
<dbReference type="GO" id="GO:0016020">
    <property type="term" value="C:membrane"/>
    <property type="evidence" value="ECO:0007669"/>
    <property type="project" value="UniProtKB-SubCell"/>
</dbReference>
<keyword evidence="4 5" id="KW-0472">Membrane</keyword>
<dbReference type="Pfam" id="PF01061">
    <property type="entry name" value="ABC2_membrane"/>
    <property type="match status" value="1"/>
</dbReference>
<evidence type="ECO:0000313" key="7">
    <source>
        <dbReference type="EMBL" id="MFC6836332.1"/>
    </source>
</evidence>
<evidence type="ECO:0000313" key="8">
    <source>
        <dbReference type="Proteomes" id="UP001596406"/>
    </source>
</evidence>
<evidence type="ECO:0000256" key="1">
    <source>
        <dbReference type="ARBA" id="ARBA00004141"/>
    </source>
</evidence>
<feature type="domain" description="ABC transmembrane type-2" evidence="6">
    <location>
        <begin position="23"/>
        <end position="251"/>
    </location>
</feature>
<dbReference type="Proteomes" id="UP001596406">
    <property type="component" value="Unassembled WGS sequence"/>
</dbReference>
<evidence type="ECO:0000256" key="4">
    <source>
        <dbReference type="ARBA" id="ARBA00023136"/>
    </source>
</evidence>
<gene>
    <name evidence="7" type="ORF">ACFQHK_07410</name>
</gene>
<organism evidence="7 8">
    <name type="scientific">Halomarina ordinaria</name>
    <dbReference type="NCBI Taxonomy" id="3033939"/>
    <lineage>
        <taxon>Archaea</taxon>
        <taxon>Methanobacteriati</taxon>
        <taxon>Methanobacteriota</taxon>
        <taxon>Stenosarchaea group</taxon>
        <taxon>Halobacteria</taxon>
        <taxon>Halobacteriales</taxon>
        <taxon>Natronomonadaceae</taxon>
        <taxon>Halomarina</taxon>
    </lineage>
</organism>
<dbReference type="InterPro" id="IPR051784">
    <property type="entry name" value="Nod_factor_ABC_transporter"/>
</dbReference>
<dbReference type="InterPro" id="IPR000412">
    <property type="entry name" value="ABC_2_transport"/>
</dbReference>
<evidence type="ECO:0000256" key="3">
    <source>
        <dbReference type="ARBA" id="ARBA00022989"/>
    </source>
</evidence>
<keyword evidence="3 5" id="KW-1133">Transmembrane helix</keyword>
<feature type="transmembrane region" description="Helical" evidence="5">
    <location>
        <begin position="140"/>
        <end position="161"/>
    </location>
</feature>
<evidence type="ECO:0000256" key="5">
    <source>
        <dbReference type="SAM" id="Phobius"/>
    </source>
</evidence>
<dbReference type="InterPro" id="IPR013525">
    <property type="entry name" value="ABC2_TM"/>
</dbReference>
<proteinExistence type="predicted"/>
<keyword evidence="8" id="KW-1185">Reference proteome</keyword>
<keyword evidence="2 5" id="KW-0812">Transmembrane</keyword>
<feature type="transmembrane region" description="Helical" evidence="5">
    <location>
        <begin position="24"/>
        <end position="43"/>
    </location>
</feature>
<evidence type="ECO:0000259" key="6">
    <source>
        <dbReference type="PROSITE" id="PS51012"/>
    </source>
</evidence>
<dbReference type="PROSITE" id="PS51012">
    <property type="entry name" value="ABC_TM2"/>
    <property type="match status" value="1"/>
</dbReference>